<name>A0ABR8YPQ7_9CLOT</name>
<gene>
    <name evidence="1" type="ORF">H9637_03885</name>
</gene>
<keyword evidence="2" id="KW-1185">Reference proteome</keyword>
<reference evidence="1 2" key="1">
    <citation type="submission" date="2020-08" db="EMBL/GenBank/DDBJ databases">
        <title>A Genomic Blueprint of the Chicken Gut Microbiome.</title>
        <authorList>
            <person name="Gilroy R."/>
            <person name="Ravi A."/>
            <person name="Getino M."/>
            <person name="Pursley I."/>
            <person name="Horton D.L."/>
            <person name="Alikhan N.-F."/>
            <person name="Baker D."/>
            <person name="Gharbi K."/>
            <person name="Hall N."/>
            <person name="Watson M."/>
            <person name="Adriaenssens E.M."/>
            <person name="Foster-Nyarko E."/>
            <person name="Jarju S."/>
            <person name="Secka A."/>
            <person name="Antonio M."/>
            <person name="Oren A."/>
            <person name="Chaudhuri R."/>
            <person name="La Ragione R.M."/>
            <person name="Hildebrand F."/>
            <person name="Pallen M.J."/>
        </authorList>
    </citation>
    <scope>NUCLEOTIDE SEQUENCE [LARGE SCALE GENOMIC DNA]</scope>
    <source>
        <strain evidence="1 2">N37</strain>
    </source>
</reference>
<dbReference type="Proteomes" id="UP000627166">
    <property type="component" value="Unassembled WGS sequence"/>
</dbReference>
<evidence type="ECO:0000313" key="1">
    <source>
        <dbReference type="EMBL" id="MBD8046191.1"/>
    </source>
</evidence>
<comment type="caution">
    <text evidence="1">The sequence shown here is derived from an EMBL/GenBank/DDBJ whole genome shotgun (WGS) entry which is preliminary data.</text>
</comment>
<sequence length="72" mass="8569">MSSNQMVIELNYENGEELPLEITFKNEIHNNKYILCRGILNKKNSKIIFKMRNIDEANEFLQNNKMINKFTC</sequence>
<accession>A0ABR8YPQ7</accession>
<evidence type="ECO:0000313" key="2">
    <source>
        <dbReference type="Proteomes" id="UP000627166"/>
    </source>
</evidence>
<dbReference type="EMBL" id="JACSQB010000034">
    <property type="protein sequence ID" value="MBD8046191.1"/>
    <property type="molecule type" value="Genomic_DNA"/>
</dbReference>
<protein>
    <submittedName>
        <fullName evidence="1">Uncharacterized protein</fullName>
    </submittedName>
</protein>
<dbReference type="RefSeq" id="WP_191739165.1">
    <property type="nucleotide sequence ID" value="NZ_JACSQB010000034.1"/>
</dbReference>
<proteinExistence type="predicted"/>
<organism evidence="1 2">
    <name type="scientific">Clostridium faecium</name>
    <dbReference type="NCBI Taxonomy" id="2762223"/>
    <lineage>
        <taxon>Bacteria</taxon>
        <taxon>Bacillati</taxon>
        <taxon>Bacillota</taxon>
        <taxon>Clostridia</taxon>
        <taxon>Eubacteriales</taxon>
        <taxon>Clostridiaceae</taxon>
        <taxon>Clostridium</taxon>
    </lineage>
</organism>